<keyword evidence="3" id="KW-1185">Reference proteome</keyword>
<feature type="domain" description="Rho-GAP" evidence="1">
    <location>
        <begin position="107"/>
        <end position="158"/>
    </location>
</feature>
<proteinExistence type="predicted"/>
<dbReference type="SUPFAM" id="SSF48350">
    <property type="entry name" value="GTPase activation domain, GAP"/>
    <property type="match status" value="1"/>
</dbReference>
<dbReference type="EMBL" id="CASHTH010004114">
    <property type="protein sequence ID" value="CAI8053653.1"/>
    <property type="molecule type" value="Genomic_DNA"/>
</dbReference>
<dbReference type="Pfam" id="PF00620">
    <property type="entry name" value="RhoGAP"/>
    <property type="match status" value="1"/>
</dbReference>
<dbReference type="InterPro" id="IPR000198">
    <property type="entry name" value="RhoGAP_dom"/>
</dbReference>
<reference evidence="2" key="1">
    <citation type="submission" date="2023-03" db="EMBL/GenBank/DDBJ databases">
        <authorList>
            <person name="Steffen K."/>
            <person name="Cardenas P."/>
        </authorList>
    </citation>
    <scope>NUCLEOTIDE SEQUENCE</scope>
</reference>
<dbReference type="AlphaFoldDB" id="A0AA35TSH7"/>
<evidence type="ECO:0000259" key="1">
    <source>
        <dbReference type="Pfam" id="PF00620"/>
    </source>
</evidence>
<dbReference type="InterPro" id="IPR008936">
    <property type="entry name" value="Rho_GTPase_activation_prot"/>
</dbReference>
<sequence>MNAFPPQSPLGSDELNVSEYTHRILFGGRTAESFSPPSPLQSQDYNFKDEALLLTTRKVQYRCMSQLSPAELITRGQQFINQMEPKKDPGSRNNSSVGVGGINRYLISVCVEYLQQPVALKEEGLFRVPGDSSLMKALHRDFQSHTVSKEHLRSESVTMATRHSVNNFCNHGNTKRMVLVYDTAES</sequence>
<evidence type="ECO:0000313" key="2">
    <source>
        <dbReference type="EMBL" id="CAI8053653.1"/>
    </source>
</evidence>
<dbReference type="GO" id="GO:0007165">
    <property type="term" value="P:signal transduction"/>
    <property type="evidence" value="ECO:0007669"/>
    <property type="project" value="InterPro"/>
</dbReference>
<dbReference type="Gene3D" id="1.10.555.10">
    <property type="entry name" value="Rho GTPase activation protein"/>
    <property type="match status" value="1"/>
</dbReference>
<organism evidence="2 3">
    <name type="scientific">Geodia barretti</name>
    <name type="common">Barrett's horny sponge</name>
    <dbReference type="NCBI Taxonomy" id="519541"/>
    <lineage>
        <taxon>Eukaryota</taxon>
        <taxon>Metazoa</taxon>
        <taxon>Porifera</taxon>
        <taxon>Demospongiae</taxon>
        <taxon>Heteroscleromorpha</taxon>
        <taxon>Tetractinellida</taxon>
        <taxon>Astrophorina</taxon>
        <taxon>Geodiidae</taxon>
        <taxon>Geodia</taxon>
    </lineage>
</organism>
<gene>
    <name evidence="2" type="ORF">GBAR_LOCUS29330</name>
</gene>
<dbReference type="Proteomes" id="UP001174909">
    <property type="component" value="Unassembled WGS sequence"/>
</dbReference>
<name>A0AA35TSH7_GEOBA</name>
<comment type="caution">
    <text evidence="2">The sequence shown here is derived from an EMBL/GenBank/DDBJ whole genome shotgun (WGS) entry which is preliminary data.</text>
</comment>
<evidence type="ECO:0000313" key="3">
    <source>
        <dbReference type="Proteomes" id="UP001174909"/>
    </source>
</evidence>
<accession>A0AA35TSH7</accession>
<protein>
    <recommendedName>
        <fullName evidence="1">Rho-GAP domain-containing protein</fullName>
    </recommendedName>
</protein>